<organism evidence="1 2">
    <name type="scientific">Armillaria luteobubalina</name>
    <dbReference type="NCBI Taxonomy" id="153913"/>
    <lineage>
        <taxon>Eukaryota</taxon>
        <taxon>Fungi</taxon>
        <taxon>Dikarya</taxon>
        <taxon>Basidiomycota</taxon>
        <taxon>Agaricomycotina</taxon>
        <taxon>Agaricomycetes</taxon>
        <taxon>Agaricomycetidae</taxon>
        <taxon>Agaricales</taxon>
        <taxon>Marasmiineae</taxon>
        <taxon>Physalacriaceae</taxon>
        <taxon>Armillaria</taxon>
    </lineage>
</organism>
<keyword evidence="2" id="KW-1185">Reference proteome</keyword>
<name>A0AA39PA40_9AGAR</name>
<dbReference type="EMBL" id="JAUEPU010000081">
    <property type="protein sequence ID" value="KAK0480406.1"/>
    <property type="molecule type" value="Genomic_DNA"/>
</dbReference>
<protein>
    <submittedName>
        <fullName evidence="1">Uncharacterized protein</fullName>
    </submittedName>
</protein>
<proteinExistence type="predicted"/>
<evidence type="ECO:0000313" key="2">
    <source>
        <dbReference type="Proteomes" id="UP001175228"/>
    </source>
</evidence>
<evidence type="ECO:0000313" key="1">
    <source>
        <dbReference type="EMBL" id="KAK0480406.1"/>
    </source>
</evidence>
<gene>
    <name evidence="1" type="ORF">EDD18DRAFT_1113506</name>
</gene>
<dbReference type="AlphaFoldDB" id="A0AA39PA40"/>
<comment type="caution">
    <text evidence="1">The sequence shown here is derived from an EMBL/GenBank/DDBJ whole genome shotgun (WGS) entry which is preliminary data.</text>
</comment>
<sequence length="264" mass="28710">MVAASGKENTAVKKALEVTIYIVLVKTPQGNRIRASHGGRVRSWIQAWSLLLGKYSADFLHSKQVLSQRTTALGFATTTLMSSDKGKLAKCTQQGKASVRQEGTLNSVVCERTNALSSSIRVAGPNGGLSHIGISRIGLAPADARIRRCGTNGSSLARAPFVIIVPGVNADVTKFSQQWARISILAKIMKEQVAWKMHRGTRADATSHPYRDGLTESFKGGVRVGNKWREESVIFPRRDVDAGQTIERELNDGGVFRVDPEQVL</sequence>
<dbReference type="Proteomes" id="UP001175228">
    <property type="component" value="Unassembled WGS sequence"/>
</dbReference>
<reference evidence="1" key="1">
    <citation type="submission" date="2023-06" db="EMBL/GenBank/DDBJ databases">
        <authorList>
            <consortium name="Lawrence Berkeley National Laboratory"/>
            <person name="Ahrendt S."/>
            <person name="Sahu N."/>
            <person name="Indic B."/>
            <person name="Wong-Bajracharya J."/>
            <person name="Merenyi Z."/>
            <person name="Ke H.-M."/>
            <person name="Monk M."/>
            <person name="Kocsube S."/>
            <person name="Drula E."/>
            <person name="Lipzen A."/>
            <person name="Balint B."/>
            <person name="Henrissat B."/>
            <person name="Andreopoulos B."/>
            <person name="Martin F.M."/>
            <person name="Harder C.B."/>
            <person name="Rigling D."/>
            <person name="Ford K.L."/>
            <person name="Foster G.D."/>
            <person name="Pangilinan J."/>
            <person name="Papanicolaou A."/>
            <person name="Barry K."/>
            <person name="LaButti K."/>
            <person name="Viragh M."/>
            <person name="Koriabine M."/>
            <person name="Yan M."/>
            <person name="Riley R."/>
            <person name="Champramary S."/>
            <person name="Plett K.L."/>
            <person name="Tsai I.J."/>
            <person name="Slot J."/>
            <person name="Sipos G."/>
            <person name="Plett J."/>
            <person name="Nagy L.G."/>
            <person name="Grigoriev I.V."/>
        </authorList>
    </citation>
    <scope>NUCLEOTIDE SEQUENCE</scope>
    <source>
        <strain evidence="1">HWK02</strain>
    </source>
</reference>
<accession>A0AA39PA40</accession>